<keyword evidence="6" id="KW-0443">Lipid metabolism</keyword>
<dbReference type="GO" id="GO:0140042">
    <property type="term" value="P:lipid droplet formation"/>
    <property type="evidence" value="ECO:0007669"/>
    <property type="project" value="UniProtKB-ARBA"/>
</dbReference>
<feature type="transmembrane region" description="Helical" evidence="8">
    <location>
        <begin position="46"/>
        <end position="71"/>
    </location>
</feature>
<feature type="transmembrane region" description="Helical" evidence="8">
    <location>
        <begin position="248"/>
        <end position="272"/>
    </location>
</feature>
<evidence type="ECO:0000256" key="4">
    <source>
        <dbReference type="ARBA" id="ARBA00022824"/>
    </source>
</evidence>
<proteinExistence type="predicted"/>
<dbReference type="InterPro" id="IPR009617">
    <property type="entry name" value="Seipin"/>
</dbReference>
<dbReference type="Proteomes" id="UP000504629">
    <property type="component" value="Unplaced"/>
</dbReference>
<accession>A0A6J2JDV0</accession>
<comment type="subcellular location">
    <subcellularLocation>
        <location evidence="1">Endoplasmic reticulum membrane</location>
        <topology evidence="1">Multi-pass membrane protein</topology>
    </subcellularLocation>
</comment>
<keyword evidence="4" id="KW-0256">Endoplasmic reticulum</keyword>
<evidence type="ECO:0000256" key="3">
    <source>
        <dbReference type="ARBA" id="ARBA00022692"/>
    </source>
</evidence>
<keyword evidence="7 8" id="KW-0472">Membrane</keyword>
<evidence type="ECO:0000256" key="6">
    <source>
        <dbReference type="ARBA" id="ARBA00023098"/>
    </source>
</evidence>
<evidence type="ECO:0000313" key="9">
    <source>
        <dbReference type="Proteomes" id="UP000504629"/>
    </source>
</evidence>
<evidence type="ECO:0000313" key="10">
    <source>
        <dbReference type="RefSeq" id="XP_028027665.1"/>
    </source>
</evidence>
<dbReference type="Pfam" id="PF06775">
    <property type="entry name" value="Seipin"/>
    <property type="match status" value="1"/>
</dbReference>
<name>A0A6J2JDV0_BOMMA</name>
<evidence type="ECO:0000256" key="2">
    <source>
        <dbReference type="ARBA" id="ARBA00022064"/>
    </source>
</evidence>
<protein>
    <recommendedName>
        <fullName evidence="2">Seipin</fullName>
    </recommendedName>
</protein>
<dbReference type="AlphaFoldDB" id="A0A6J2JDV0"/>
<dbReference type="CDD" id="cd23995">
    <property type="entry name" value="Seipin_BSCL2_like"/>
    <property type="match status" value="1"/>
</dbReference>
<evidence type="ECO:0000256" key="7">
    <source>
        <dbReference type="ARBA" id="ARBA00023136"/>
    </source>
</evidence>
<dbReference type="PANTHER" id="PTHR21212:SF0">
    <property type="entry name" value="SEIPIN"/>
    <property type="match status" value="1"/>
</dbReference>
<dbReference type="RefSeq" id="XP_028027665.1">
    <property type="nucleotide sequence ID" value="XM_028171864.1"/>
</dbReference>
<keyword evidence="5 8" id="KW-1133">Transmembrane helix</keyword>
<dbReference type="OrthoDB" id="3990054at2759"/>
<keyword evidence="3 8" id="KW-0812">Transmembrane</keyword>
<dbReference type="GeneID" id="114241123"/>
<dbReference type="GO" id="GO:0006629">
    <property type="term" value="P:lipid metabolic process"/>
    <property type="evidence" value="ECO:0007669"/>
    <property type="project" value="UniProtKB-KW"/>
</dbReference>
<reference evidence="10" key="1">
    <citation type="submission" date="2025-08" db="UniProtKB">
        <authorList>
            <consortium name="RefSeq"/>
        </authorList>
    </citation>
    <scope>IDENTIFICATION</scope>
    <source>
        <tissue evidence="10">Silk gland</tissue>
    </source>
</reference>
<evidence type="ECO:0000256" key="5">
    <source>
        <dbReference type="ARBA" id="ARBA00022989"/>
    </source>
</evidence>
<dbReference type="KEGG" id="bman:114241123"/>
<organism evidence="9 10">
    <name type="scientific">Bombyx mandarina</name>
    <name type="common">Wild silk moth</name>
    <name type="synonym">Wild silkworm</name>
    <dbReference type="NCBI Taxonomy" id="7092"/>
    <lineage>
        <taxon>Eukaryota</taxon>
        <taxon>Metazoa</taxon>
        <taxon>Ecdysozoa</taxon>
        <taxon>Arthropoda</taxon>
        <taxon>Hexapoda</taxon>
        <taxon>Insecta</taxon>
        <taxon>Pterygota</taxon>
        <taxon>Neoptera</taxon>
        <taxon>Endopterygota</taxon>
        <taxon>Lepidoptera</taxon>
        <taxon>Glossata</taxon>
        <taxon>Ditrysia</taxon>
        <taxon>Bombycoidea</taxon>
        <taxon>Bombycidae</taxon>
        <taxon>Bombycinae</taxon>
        <taxon>Bombyx</taxon>
    </lineage>
</organism>
<dbReference type="CTD" id="31245"/>
<dbReference type="GO" id="GO:0005789">
    <property type="term" value="C:endoplasmic reticulum membrane"/>
    <property type="evidence" value="ECO:0007669"/>
    <property type="project" value="UniProtKB-SubCell"/>
</dbReference>
<evidence type="ECO:0000256" key="1">
    <source>
        <dbReference type="ARBA" id="ARBA00004477"/>
    </source>
</evidence>
<gene>
    <name evidence="10" type="primary">LOC114241123</name>
</gene>
<sequence>MSVINYVNPFRIYKDFVRKPIETFIFNQYLGYRKKTGEGINSAKEIIYKVAIILVFLTAILWLSIFNYIVFYHMYMPNITHQRTVHFQFKPCEETMGICSFPYAYVQLTRKSSILMSGQLYRIRLILDMPESNVNKDLGMFMVCTQMRAKGGVLVSSSCRSTMLRYRSKLHEYIRTAVMAPLLMSDVVEEKQTIQVDLFTEFDDDPNQPVTDAYVELQSRYVQVYGGQLHIEAHFTGLRYLMYNWPKFSALFGISTNLFFITLVFALSWYHLQEGLPEFIKSKLGTTPDKDEDDKKLIGKIKLEKEESPSMFEGDVLLEEFMQLEEKEKKTS</sequence>
<evidence type="ECO:0000256" key="8">
    <source>
        <dbReference type="SAM" id="Phobius"/>
    </source>
</evidence>
<keyword evidence="9" id="KW-1185">Reference proteome</keyword>
<dbReference type="PANTHER" id="PTHR21212">
    <property type="entry name" value="BERNARDINELLI-SEIP CONGENITAL LIPODYSTROPHY 2 HOMOLOG BSCL2 PROTEIN"/>
    <property type="match status" value="1"/>
</dbReference>